<proteinExistence type="predicted"/>
<evidence type="ECO:0000313" key="2">
    <source>
        <dbReference type="Proteomes" id="UP000032142"/>
    </source>
</evidence>
<organism evidence="1 2">
    <name type="scientific">Gossypium arboreum</name>
    <name type="common">Tree cotton</name>
    <name type="synonym">Gossypium nanking</name>
    <dbReference type="NCBI Taxonomy" id="29729"/>
    <lineage>
        <taxon>Eukaryota</taxon>
        <taxon>Viridiplantae</taxon>
        <taxon>Streptophyta</taxon>
        <taxon>Embryophyta</taxon>
        <taxon>Tracheophyta</taxon>
        <taxon>Spermatophyta</taxon>
        <taxon>Magnoliopsida</taxon>
        <taxon>eudicotyledons</taxon>
        <taxon>Gunneridae</taxon>
        <taxon>Pentapetalae</taxon>
        <taxon>rosids</taxon>
        <taxon>malvids</taxon>
        <taxon>Malvales</taxon>
        <taxon>Malvaceae</taxon>
        <taxon>Malvoideae</taxon>
        <taxon>Gossypium</taxon>
    </lineage>
</organism>
<dbReference type="EMBL" id="JRRC01147120">
    <property type="protein sequence ID" value="KHG00728.1"/>
    <property type="molecule type" value="Genomic_DNA"/>
</dbReference>
<dbReference type="AlphaFoldDB" id="A0A0B0MF18"/>
<comment type="caution">
    <text evidence="1">The sequence shown here is derived from an EMBL/GenBank/DDBJ whole genome shotgun (WGS) entry which is preliminary data.</text>
</comment>
<name>A0A0B0MF18_GOSAR</name>
<sequence length="33" mass="3884">MALISYYKAKVRCKTMPRHGIGEFIRQGYHVKT</sequence>
<accession>A0A0B0MF18</accession>
<protein>
    <submittedName>
        <fullName evidence="1">Uncharacterized protein</fullName>
    </submittedName>
</protein>
<dbReference type="Proteomes" id="UP000032142">
    <property type="component" value="Unassembled WGS sequence"/>
</dbReference>
<evidence type="ECO:0000313" key="1">
    <source>
        <dbReference type="EMBL" id="KHG00728.1"/>
    </source>
</evidence>
<gene>
    <name evidence="1" type="ORF">F383_39076</name>
</gene>
<reference evidence="2" key="1">
    <citation type="submission" date="2014-09" db="EMBL/GenBank/DDBJ databases">
        <authorList>
            <person name="Mudge J."/>
            <person name="Ramaraj T."/>
            <person name="Lindquist I.E."/>
            <person name="Bharti A.K."/>
            <person name="Sundararajan A."/>
            <person name="Cameron C.T."/>
            <person name="Woodward J.E."/>
            <person name="May G.D."/>
            <person name="Brubaker C."/>
            <person name="Broadhvest J."/>
            <person name="Wilkins T.A."/>
        </authorList>
    </citation>
    <scope>NUCLEOTIDE SEQUENCE</scope>
    <source>
        <strain evidence="2">cv. AKA8401</strain>
    </source>
</reference>
<keyword evidence="2" id="KW-1185">Reference proteome</keyword>